<dbReference type="AlphaFoldDB" id="A0A1D2M0N5"/>
<evidence type="ECO:0000313" key="4">
    <source>
        <dbReference type="Proteomes" id="UP000094527"/>
    </source>
</evidence>
<keyword evidence="3" id="KW-0548">Nucleotidyltransferase</keyword>
<name>A0A1D2M0N5_ORCCI</name>
<keyword evidence="1" id="KW-1133">Transmembrane helix</keyword>
<accession>A0A1D2M0N5</accession>
<keyword evidence="1" id="KW-0472">Membrane</keyword>
<dbReference type="GO" id="GO:0003964">
    <property type="term" value="F:RNA-directed DNA polymerase activity"/>
    <property type="evidence" value="ECO:0007669"/>
    <property type="project" value="UniProtKB-KW"/>
</dbReference>
<dbReference type="Pfam" id="PF00078">
    <property type="entry name" value="RVT_1"/>
    <property type="match status" value="1"/>
</dbReference>
<keyword evidence="3" id="KW-0808">Transferase</keyword>
<dbReference type="EMBL" id="LJIJ01008426">
    <property type="protein sequence ID" value="ODM86526.1"/>
    <property type="molecule type" value="Genomic_DNA"/>
</dbReference>
<keyword evidence="1" id="KW-0812">Transmembrane</keyword>
<dbReference type="PROSITE" id="PS50878">
    <property type="entry name" value="RT_POL"/>
    <property type="match status" value="1"/>
</dbReference>
<keyword evidence="4" id="KW-1185">Reference proteome</keyword>
<evidence type="ECO:0000259" key="2">
    <source>
        <dbReference type="PROSITE" id="PS50878"/>
    </source>
</evidence>
<evidence type="ECO:0000256" key="1">
    <source>
        <dbReference type="SAM" id="Phobius"/>
    </source>
</evidence>
<dbReference type="SUPFAM" id="SSF56672">
    <property type="entry name" value="DNA/RNA polymerases"/>
    <property type="match status" value="1"/>
</dbReference>
<dbReference type="InterPro" id="IPR043502">
    <property type="entry name" value="DNA/RNA_pol_sf"/>
</dbReference>
<organism evidence="3 4">
    <name type="scientific">Orchesella cincta</name>
    <name type="common">Springtail</name>
    <name type="synonym">Podura cincta</name>
    <dbReference type="NCBI Taxonomy" id="48709"/>
    <lineage>
        <taxon>Eukaryota</taxon>
        <taxon>Metazoa</taxon>
        <taxon>Ecdysozoa</taxon>
        <taxon>Arthropoda</taxon>
        <taxon>Hexapoda</taxon>
        <taxon>Collembola</taxon>
        <taxon>Entomobryomorpha</taxon>
        <taxon>Entomobryoidea</taxon>
        <taxon>Orchesellidae</taxon>
        <taxon>Orchesellinae</taxon>
        <taxon>Orchesella</taxon>
    </lineage>
</organism>
<dbReference type="Proteomes" id="UP000094527">
    <property type="component" value="Unassembled WGS sequence"/>
</dbReference>
<dbReference type="STRING" id="48709.A0A1D2M0N5"/>
<dbReference type="CDD" id="cd01650">
    <property type="entry name" value="RT_nLTR_like"/>
    <property type="match status" value="1"/>
</dbReference>
<dbReference type="OMA" id="FPSQWKH"/>
<reference evidence="3 4" key="1">
    <citation type="journal article" date="2016" name="Genome Biol. Evol.">
        <title>Gene Family Evolution Reflects Adaptation to Soil Environmental Stressors in the Genome of the Collembolan Orchesella cincta.</title>
        <authorList>
            <person name="Faddeeva-Vakhrusheva A."/>
            <person name="Derks M.F."/>
            <person name="Anvar S.Y."/>
            <person name="Agamennone V."/>
            <person name="Suring W."/>
            <person name="Smit S."/>
            <person name="van Straalen N.M."/>
            <person name="Roelofs D."/>
        </authorList>
    </citation>
    <scope>NUCLEOTIDE SEQUENCE [LARGE SCALE GENOMIC DNA]</scope>
    <source>
        <tissue evidence="3">Mixed pool</tissue>
    </source>
</reference>
<feature type="transmembrane region" description="Helical" evidence="1">
    <location>
        <begin position="399"/>
        <end position="418"/>
    </location>
</feature>
<comment type="caution">
    <text evidence="3">The sequence shown here is derived from an EMBL/GenBank/DDBJ whole genome shotgun (WGS) entry which is preliminary data.</text>
</comment>
<dbReference type="InterPro" id="IPR000477">
    <property type="entry name" value="RT_dom"/>
</dbReference>
<gene>
    <name evidence="3" type="ORF">Ocin01_20156</name>
</gene>
<dbReference type="PANTHER" id="PTHR33332">
    <property type="entry name" value="REVERSE TRANSCRIPTASE DOMAIN-CONTAINING PROTEIN"/>
    <property type="match status" value="1"/>
</dbReference>
<feature type="domain" description="Reverse transcriptase" evidence="2">
    <location>
        <begin position="81"/>
        <end position="352"/>
    </location>
</feature>
<keyword evidence="3" id="KW-0695">RNA-directed DNA polymerase</keyword>
<protein>
    <submittedName>
        <fullName evidence="3">Putative RNA-directed DNA polymerase from transposon BS</fullName>
    </submittedName>
</protein>
<feature type="non-terminal residue" evidence="3">
    <location>
        <position position="492"/>
    </location>
</feature>
<proteinExistence type="predicted"/>
<dbReference type="OrthoDB" id="445826at2759"/>
<evidence type="ECO:0000313" key="3">
    <source>
        <dbReference type="EMBL" id="ODM86526.1"/>
    </source>
</evidence>
<sequence>MGFPPGEPVVDTIGNERAERPADDNYFYVKSVSQLEVCKAWKGLRRKLSKRCDTCGISKFFLDKIILMPAYLLLITTFVNLCFEKGEVPDMLKVARVVPIPKKSGAILPSDFRPISLTSILLLLLEKIYYNKLVGFLEKHKIMSPSQFGCRKHHSTELAMITATDYIRKLIDSGLIAVIVSIDLRKAFDSVKRGKLLRKLLKKYKISDYWLRSYLANRKQFVEVNGKQSEIRDVLIGVPAGSILGPILFALYVNDLPDSVKSGITVMFVDDSNLVFGGHPSKLGELELKINADMRNVCSFLEESSLVINSDKTKMLTVSSSRRCSLLDNFCFDLNGFKVENSSTLKCLGITLDRKLNFRTHMDNVARLCYARMRALYTIRAYLNEDQLRILSQSLVYSMINYMVVVYGVTSAVHLKVLKRVVRTLARLVFSLRKYDKVSKKMYEELEWLVPQELCQFNSLCVMFKLSKETKVDAFNEYFVEKPTHGRDTRNN</sequence>